<dbReference type="AlphaFoldDB" id="A0A6I9Y2H8"/>
<dbReference type="SMART" id="SM00336">
    <property type="entry name" value="BBOX"/>
    <property type="match status" value="1"/>
</dbReference>
<sequence>MSTEELTRRLKEELICSICLDCFHDPVSIHCGHTFCQACITGYWVFINKKCFHCPKCRKTSRKKILKRNRELGNIAKIVPKLDEKTKEKEKAKEKVCQMHQEPLKLFCKNDQMAICVICDKSKEHKDHTVVPVEQEFQDQLSFLKTNREKLVKIQSVNTARNKGALNTIDAGIQKISLAFKQINQSLKEQKQQLLAQWNSLKAALKEQEIHNATISEEISCLDSFITMAEERWSILDLEFLQEMQNASMRLKQKKVLGFDELLPEMENRLAYQNEVVTSTLRKLEDALISAKREKSNSPIAKKRKSESHSRESRMHSSSSHQPDKRAPVGDNGLTSVKKKEDSNSPIEKKRRLEDQAFDYSPESRKPIQCPLC</sequence>
<evidence type="ECO:0000313" key="9">
    <source>
        <dbReference type="RefSeq" id="XP_013920741.1"/>
    </source>
</evidence>
<dbReference type="InterPro" id="IPR000315">
    <property type="entry name" value="Znf_B-box"/>
</dbReference>
<organism evidence="8 9">
    <name type="scientific">Thamnophis sirtalis</name>
    <dbReference type="NCBI Taxonomy" id="35019"/>
    <lineage>
        <taxon>Eukaryota</taxon>
        <taxon>Metazoa</taxon>
        <taxon>Chordata</taxon>
        <taxon>Craniata</taxon>
        <taxon>Vertebrata</taxon>
        <taxon>Euteleostomi</taxon>
        <taxon>Lepidosauria</taxon>
        <taxon>Squamata</taxon>
        <taxon>Bifurcata</taxon>
        <taxon>Unidentata</taxon>
        <taxon>Episquamata</taxon>
        <taxon>Toxicofera</taxon>
        <taxon>Serpentes</taxon>
        <taxon>Colubroidea</taxon>
        <taxon>Colubridae</taxon>
        <taxon>Natricinae</taxon>
        <taxon>Thamnophis</taxon>
    </lineage>
</organism>
<keyword evidence="2 4" id="KW-0863">Zinc-finger</keyword>
<dbReference type="Gene3D" id="3.30.40.10">
    <property type="entry name" value="Zinc/RING finger domain, C3HC4 (zinc finger)"/>
    <property type="match status" value="1"/>
</dbReference>
<dbReference type="SUPFAM" id="SSF57845">
    <property type="entry name" value="B-box zinc-binding domain"/>
    <property type="match status" value="1"/>
</dbReference>
<dbReference type="Pfam" id="PF15227">
    <property type="entry name" value="zf-C3HC4_4"/>
    <property type="match status" value="1"/>
</dbReference>
<keyword evidence="1" id="KW-0479">Metal-binding</keyword>
<dbReference type="OrthoDB" id="9049620at2759"/>
<proteinExistence type="predicted"/>
<protein>
    <submittedName>
        <fullName evidence="9">Tripartite motif-containing protein 12A-like</fullName>
    </submittedName>
</protein>
<name>A0A6I9Y2H8_9SAUR</name>
<feature type="domain" description="B box-type" evidence="7">
    <location>
        <begin position="92"/>
        <end position="133"/>
    </location>
</feature>
<dbReference type="RefSeq" id="XP_013920741.1">
    <property type="nucleotide sequence ID" value="XM_014065266.1"/>
</dbReference>
<evidence type="ECO:0000256" key="4">
    <source>
        <dbReference type="PROSITE-ProRule" id="PRU00024"/>
    </source>
</evidence>
<dbReference type="CDD" id="cd19762">
    <property type="entry name" value="Bbox2_TRIM7-like"/>
    <property type="match status" value="1"/>
</dbReference>
<dbReference type="Gene3D" id="3.30.160.60">
    <property type="entry name" value="Classic Zinc Finger"/>
    <property type="match status" value="1"/>
</dbReference>
<dbReference type="GO" id="GO:0008270">
    <property type="term" value="F:zinc ion binding"/>
    <property type="evidence" value="ECO:0007669"/>
    <property type="project" value="UniProtKB-KW"/>
</dbReference>
<dbReference type="PANTHER" id="PTHR24103">
    <property type="entry name" value="E3 UBIQUITIN-PROTEIN LIGASE TRIM"/>
    <property type="match status" value="1"/>
</dbReference>
<dbReference type="InterPro" id="IPR001841">
    <property type="entry name" value="Znf_RING"/>
</dbReference>
<reference evidence="9" key="1">
    <citation type="submission" date="2025-08" db="UniProtKB">
        <authorList>
            <consortium name="RefSeq"/>
        </authorList>
    </citation>
    <scope>IDENTIFICATION</scope>
    <source>
        <tissue evidence="9">Skeletal muscle</tissue>
    </source>
</reference>
<dbReference type="InterPro" id="IPR050143">
    <property type="entry name" value="TRIM/RBCC"/>
</dbReference>
<evidence type="ECO:0000256" key="1">
    <source>
        <dbReference type="ARBA" id="ARBA00022723"/>
    </source>
</evidence>
<dbReference type="GeneID" id="106547981"/>
<evidence type="ECO:0000256" key="5">
    <source>
        <dbReference type="SAM" id="MobiDB-lite"/>
    </source>
</evidence>
<dbReference type="Proteomes" id="UP000504617">
    <property type="component" value="Unplaced"/>
</dbReference>
<evidence type="ECO:0000256" key="3">
    <source>
        <dbReference type="ARBA" id="ARBA00022833"/>
    </source>
</evidence>
<dbReference type="SUPFAM" id="SSF57850">
    <property type="entry name" value="RING/U-box"/>
    <property type="match status" value="1"/>
</dbReference>
<dbReference type="PROSITE" id="PS00518">
    <property type="entry name" value="ZF_RING_1"/>
    <property type="match status" value="1"/>
</dbReference>
<dbReference type="Pfam" id="PF00643">
    <property type="entry name" value="zf-B_box"/>
    <property type="match status" value="1"/>
</dbReference>
<keyword evidence="3" id="KW-0862">Zinc</keyword>
<feature type="compositionally biased region" description="Basic and acidic residues" evidence="5">
    <location>
        <begin position="338"/>
        <end position="355"/>
    </location>
</feature>
<dbReference type="PROSITE" id="PS50119">
    <property type="entry name" value="ZF_BBOX"/>
    <property type="match status" value="1"/>
</dbReference>
<dbReference type="KEGG" id="tsr:106547981"/>
<dbReference type="InterPro" id="IPR017907">
    <property type="entry name" value="Znf_RING_CS"/>
</dbReference>
<evidence type="ECO:0000313" key="8">
    <source>
        <dbReference type="Proteomes" id="UP000504617"/>
    </source>
</evidence>
<dbReference type="SMART" id="SM00184">
    <property type="entry name" value="RING"/>
    <property type="match status" value="1"/>
</dbReference>
<evidence type="ECO:0000259" key="7">
    <source>
        <dbReference type="PROSITE" id="PS50119"/>
    </source>
</evidence>
<dbReference type="PROSITE" id="PS50089">
    <property type="entry name" value="ZF_RING_2"/>
    <property type="match status" value="1"/>
</dbReference>
<feature type="domain" description="RING-type" evidence="6">
    <location>
        <begin position="16"/>
        <end position="58"/>
    </location>
</feature>
<feature type="region of interest" description="Disordered" evidence="5">
    <location>
        <begin position="292"/>
        <end position="373"/>
    </location>
</feature>
<accession>A0A6I9Y2H8</accession>
<evidence type="ECO:0000256" key="2">
    <source>
        <dbReference type="ARBA" id="ARBA00022771"/>
    </source>
</evidence>
<dbReference type="InterPro" id="IPR013083">
    <property type="entry name" value="Znf_RING/FYVE/PHD"/>
</dbReference>
<gene>
    <name evidence="9" type="primary">LOC106547981</name>
</gene>
<evidence type="ECO:0000259" key="6">
    <source>
        <dbReference type="PROSITE" id="PS50089"/>
    </source>
</evidence>
<keyword evidence="8" id="KW-1185">Reference proteome</keyword>